<protein>
    <submittedName>
        <fullName evidence="4">Metallo-beta-lactamase family protein</fullName>
    </submittedName>
</protein>
<keyword evidence="5" id="KW-1185">Reference proteome</keyword>
<dbReference type="InParanoid" id="A0A3M0CY82"/>
<dbReference type="PANTHER" id="PTHR11203:SF37">
    <property type="entry name" value="INTEGRATOR COMPLEX SUBUNIT 11"/>
    <property type="match status" value="1"/>
</dbReference>
<dbReference type="InterPro" id="IPR022712">
    <property type="entry name" value="Beta_Casp"/>
</dbReference>
<evidence type="ECO:0000256" key="1">
    <source>
        <dbReference type="ARBA" id="ARBA00022801"/>
    </source>
</evidence>
<dbReference type="InterPro" id="IPR001279">
    <property type="entry name" value="Metallo-B-lactamas"/>
</dbReference>
<dbReference type="Pfam" id="PF00753">
    <property type="entry name" value="Lactamase_B"/>
    <property type="match status" value="1"/>
</dbReference>
<keyword evidence="1" id="KW-0378">Hydrolase</keyword>
<dbReference type="SMART" id="SM00849">
    <property type="entry name" value="Lactamase_B"/>
    <property type="match status" value="1"/>
</dbReference>
<name>A0A3M0CY82_9PROT</name>
<dbReference type="InterPro" id="IPR011108">
    <property type="entry name" value="RMMBL"/>
</dbReference>
<gene>
    <name evidence="4" type="ORF">BXY39_1650</name>
</gene>
<sequence>MTIELTFCGAAQTVTGSCFWIRTAKTQFLVDCGMFQGPKSLKALNYGAFPFDPAALDFVLLTHAHTDHAGLIPRLIRMGFDGPVYATRGTRDLLSYMLPDSGHIQEMEVTFLNRRRARRGLPEVATIYTREQGDAAINCFRPVPYETWLEPAAGVRVRFWNAGHILGSASIELEMATERPPDRQLRLLFSGDIGPEHKLFHPDPKAPENWDYVICEATYGGRGRADLSAGERRNRLGDIVRRALGRNGVLVIPAFAIERTQELLADLAILLSERGIPQVPVFLDSPLAIRATGIFDDHADGFEDVGMTASAFRHPSFHFTESVAQSRAIERYTSGVIIIAASGMCDAGRIRHHLKNHLWRDNATILLTGYQAPGTLGRFLQDGARTVRIQGEDIRVKADIRSIDFYSGHADGDSLVRWIQGRQPIKRGLFLVHGEENGLNALKTAIAEGGFPEDRIVLPRLDDSFQLLGEAVRPELKKAPRRLAPDVVGRPDWHNHLTRLSITLRDMLEDAPDEKTRTRILKRLDRAVEDAWAHMPPSEKH</sequence>
<dbReference type="GO" id="GO:0016787">
    <property type="term" value="F:hydrolase activity"/>
    <property type="evidence" value="ECO:0007669"/>
    <property type="project" value="UniProtKB-KW"/>
</dbReference>
<dbReference type="Gene3D" id="3.40.50.10890">
    <property type="match status" value="1"/>
</dbReference>
<dbReference type="InterPro" id="IPR036866">
    <property type="entry name" value="RibonucZ/Hydroxyglut_hydro"/>
</dbReference>
<evidence type="ECO:0000313" key="4">
    <source>
        <dbReference type="EMBL" id="RMB09003.1"/>
    </source>
</evidence>
<feature type="domain" description="Metallo-beta-lactamase" evidence="2">
    <location>
        <begin position="15"/>
        <end position="231"/>
    </location>
</feature>
<organism evidence="4 5">
    <name type="scientific">Eilatimonas milleporae</name>
    <dbReference type="NCBI Taxonomy" id="911205"/>
    <lineage>
        <taxon>Bacteria</taxon>
        <taxon>Pseudomonadati</taxon>
        <taxon>Pseudomonadota</taxon>
        <taxon>Alphaproteobacteria</taxon>
        <taxon>Kordiimonadales</taxon>
        <taxon>Kordiimonadaceae</taxon>
        <taxon>Eilatimonas</taxon>
    </lineage>
</organism>
<evidence type="ECO:0000259" key="3">
    <source>
        <dbReference type="SMART" id="SM01027"/>
    </source>
</evidence>
<accession>A0A3M0CY82</accession>
<dbReference type="Gene3D" id="3.60.15.10">
    <property type="entry name" value="Ribonuclease Z/Hydroxyacylglutathione hydrolase-like"/>
    <property type="match status" value="1"/>
</dbReference>
<dbReference type="SUPFAM" id="SSF56281">
    <property type="entry name" value="Metallo-hydrolase/oxidoreductase"/>
    <property type="match status" value="1"/>
</dbReference>
<dbReference type="GO" id="GO:0004521">
    <property type="term" value="F:RNA endonuclease activity"/>
    <property type="evidence" value="ECO:0007669"/>
    <property type="project" value="TreeGrafter"/>
</dbReference>
<dbReference type="Pfam" id="PF10996">
    <property type="entry name" value="Beta-Casp"/>
    <property type="match status" value="1"/>
</dbReference>
<dbReference type="PANTHER" id="PTHR11203">
    <property type="entry name" value="CLEAVAGE AND POLYADENYLATION SPECIFICITY FACTOR FAMILY MEMBER"/>
    <property type="match status" value="1"/>
</dbReference>
<dbReference type="InterPro" id="IPR050698">
    <property type="entry name" value="MBL"/>
</dbReference>
<reference evidence="4 5" key="1">
    <citation type="submission" date="2018-10" db="EMBL/GenBank/DDBJ databases">
        <title>Genomic Encyclopedia of Archaeal and Bacterial Type Strains, Phase II (KMG-II): from individual species to whole genera.</title>
        <authorList>
            <person name="Goeker M."/>
        </authorList>
    </citation>
    <scope>NUCLEOTIDE SEQUENCE [LARGE SCALE GENOMIC DNA]</scope>
    <source>
        <strain evidence="4 5">DSM 25217</strain>
    </source>
</reference>
<dbReference type="AlphaFoldDB" id="A0A3M0CY82"/>
<evidence type="ECO:0000259" key="2">
    <source>
        <dbReference type="SMART" id="SM00849"/>
    </source>
</evidence>
<dbReference type="OrthoDB" id="9803916at2"/>
<dbReference type="EMBL" id="REFR01000010">
    <property type="protein sequence ID" value="RMB09003.1"/>
    <property type="molecule type" value="Genomic_DNA"/>
</dbReference>
<proteinExistence type="predicted"/>
<feature type="domain" description="Beta-Casp" evidence="3">
    <location>
        <begin position="260"/>
        <end position="380"/>
    </location>
</feature>
<comment type="caution">
    <text evidence="4">The sequence shown here is derived from an EMBL/GenBank/DDBJ whole genome shotgun (WGS) entry which is preliminary data.</text>
</comment>
<evidence type="ECO:0000313" key="5">
    <source>
        <dbReference type="Proteomes" id="UP000271227"/>
    </source>
</evidence>
<dbReference type="Proteomes" id="UP000271227">
    <property type="component" value="Unassembled WGS sequence"/>
</dbReference>
<dbReference type="RefSeq" id="WP_121938310.1">
    <property type="nucleotide sequence ID" value="NZ_REFR01000010.1"/>
</dbReference>
<dbReference type="CDD" id="cd16295">
    <property type="entry name" value="TTHA0252-CPSF-like_MBL-fold"/>
    <property type="match status" value="1"/>
</dbReference>
<dbReference type="Pfam" id="PF07521">
    <property type="entry name" value="RMMBL"/>
    <property type="match status" value="1"/>
</dbReference>
<dbReference type="SMART" id="SM01027">
    <property type="entry name" value="Beta-Casp"/>
    <property type="match status" value="1"/>
</dbReference>